<name>A0AAV3QUS3_LITER</name>
<comment type="caution">
    <text evidence="1">The sequence shown here is derived from an EMBL/GenBank/DDBJ whole genome shotgun (WGS) entry which is preliminary data.</text>
</comment>
<accession>A0AAV3QUS3</accession>
<keyword evidence="2" id="KW-1185">Reference proteome</keyword>
<evidence type="ECO:0000313" key="1">
    <source>
        <dbReference type="EMBL" id="GAA0166761.1"/>
    </source>
</evidence>
<dbReference type="EMBL" id="BAABME010005847">
    <property type="protein sequence ID" value="GAA0166761.1"/>
    <property type="molecule type" value="Genomic_DNA"/>
</dbReference>
<organism evidence="1 2">
    <name type="scientific">Lithospermum erythrorhizon</name>
    <name type="common">Purple gromwell</name>
    <name type="synonym">Lithospermum officinale var. erythrorhizon</name>
    <dbReference type="NCBI Taxonomy" id="34254"/>
    <lineage>
        <taxon>Eukaryota</taxon>
        <taxon>Viridiplantae</taxon>
        <taxon>Streptophyta</taxon>
        <taxon>Embryophyta</taxon>
        <taxon>Tracheophyta</taxon>
        <taxon>Spermatophyta</taxon>
        <taxon>Magnoliopsida</taxon>
        <taxon>eudicotyledons</taxon>
        <taxon>Gunneridae</taxon>
        <taxon>Pentapetalae</taxon>
        <taxon>asterids</taxon>
        <taxon>lamiids</taxon>
        <taxon>Boraginales</taxon>
        <taxon>Boraginaceae</taxon>
        <taxon>Boraginoideae</taxon>
        <taxon>Lithospermeae</taxon>
        <taxon>Lithospermum</taxon>
    </lineage>
</organism>
<dbReference type="AlphaFoldDB" id="A0AAV3QUS3"/>
<dbReference type="Proteomes" id="UP001454036">
    <property type="component" value="Unassembled WGS sequence"/>
</dbReference>
<protein>
    <submittedName>
        <fullName evidence="1">Uncharacterized protein</fullName>
    </submittedName>
</protein>
<sequence>MVYQELNRGVGIYTEATASCTNQEVTNHYIAEVDEKAPTSLIREKRRSVFLRLEKPTLELKEEVLEESSASCFNIGEKDEYTPNKCTLPTQGIHPWEAMKKRFMTNLPCISVRKEARTGHGERKFQDTYLGHGHSLEEAE</sequence>
<proteinExistence type="predicted"/>
<evidence type="ECO:0000313" key="2">
    <source>
        <dbReference type="Proteomes" id="UP001454036"/>
    </source>
</evidence>
<gene>
    <name evidence="1" type="ORF">LIER_21846</name>
</gene>
<reference evidence="1 2" key="1">
    <citation type="submission" date="2024-01" db="EMBL/GenBank/DDBJ databases">
        <title>The complete chloroplast genome sequence of Lithospermum erythrorhizon: insights into the phylogenetic relationship among Boraginaceae species and the maternal lineages of purple gromwells.</title>
        <authorList>
            <person name="Okada T."/>
            <person name="Watanabe K."/>
        </authorList>
    </citation>
    <scope>NUCLEOTIDE SEQUENCE [LARGE SCALE GENOMIC DNA]</scope>
</reference>